<comment type="caution">
    <text evidence="3">The sequence shown here is derived from an EMBL/GenBank/DDBJ whole genome shotgun (WGS) entry which is preliminary data.</text>
</comment>
<gene>
    <name evidence="3" type="ORF">WMG39_04740</name>
</gene>
<dbReference type="RefSeq" id="WP_340521388.1">
    <property type="nucleotide sequence ID" value="NZ_JBBLXS010000036.1"/>
</dbReference>
<sequence length="552" mass="62471">MQSNSQPTEDNTSEGLTAKTYWETNPTAAIGKQGYWLSNPIIEAAINHRLSGAKGNGYWLSWLANKFFKKQRFERLLSIGCGVGNHEILMAKLGLATKIDAFDFSESSLEIARKDAAAAGVEINFYQDDFNIFTIDDSKKYDLVFCSGSLHHVRELERCLSIVRKCLKPDGYFIVNEYIGDCYNIYNQNQEALINRIYKCFHYTLRSGTTEIFASPSIERVFAKDPSEAVRSKLILPFLEFYFDVEVLNPAGGGLLHELYPLLDHYQLSDGDPKSETIVKLLLEIEKILMEMPGGLSSDFCLCILRHKKPKTMEIIPSKIDYERAWDSYAQEWKENNPELAYLGDEWIGKGAGAANSLSEYESLIEQEFIAPYIKKEHRVLEIGIGGGKTSSLLLKYCDRLICADISSQMLEATRSRLGDDRVSYVKLNGLTLDGIAPESADACFCYDTMVHVEPVDIFNYLTRIPKLLRGDRICVFHHGNILSELGWEKFTNEWDKNLLGRRDGTAFSVMTDTIMEKFLNHLNYEIILKNTSSVPRDCVWICKAPLVSSGG</sequence>
<evidence type="ECO:0000259" key="2">
    <source>
        <dbReference type="Pfam" id="PF13847"/>
    </source>
</evidence>
<dbReference type="EMBL" id="JBBLXS010000036">
    <property type="protein sequence ID" value="MEK0184154.1"/>
    <property type="molecule type" value="Genomic_DNA"/>
</dbReference>
<dbReference type="Pfam" id="PF08241">
    <property type="entry name" value="Methyltransf_11"/>
    <property type="match status" value="1"/>
</dbReference>
<keyword evidence="3" id="KW-0808">Transferase</keyword>
<keyword evidence="3" id="KW-0489">Methyltransferase</keyword>
<evidence type="ECO:0000259" key="1">
    <source>
        <dbReference type="Pfam" id="PF08241"/>
    </source>
</evidence>
<dbReference type="SUPFAM" id="SSF53335">
    <property type="entry name" value="S-adenosyl-L-methionine-dependent methyltransferases"/>
    <property type="match status" value="2"/>
</dbReference>
<dbReference type="GO" id="GO:0008168">
    <property type="term" value="F:methyltransferase activity"/>
    <property type="evidence" value="ECO:0007669"/>
    <property type="project" value="UniProtKB-KW"/>
</dbReference>
<evidence type="ECO:0000313" key="3">
    <source>
        <dbReference type="EMBL" id="MEK0184154.1"/>
    </source>
</evidence>
<feature type="domain" description="Methyltransferase" evidence="2">
    <location>
        <begin position="75"/>
        <end position="189"/>
    </location>
</feature>
<proteinExistence type="predicted"/>
<dbReference type="InterPro" id="IPR029063">
    <property type="entry name" value="SAM-dependent_MTases_sf"/>
</dbReference>
<dbReference type="CDD" id="cd02440">
    <property type="entry name" value="AdoMet_MTases"/>
    <property type="match status" value="2"/>
</dbReference>
<evidence type="ECO:0000313" key="4">
    <source>
        <dbReference type="Proteomes" id="UP001384579"/>
    </source>
</evidence>
<protein>
    <submittedName>
        <fullName evidence="3">Class I SAM-dependent methyltransferase</fullName>
        <ecNumber evidence="3">2.1.-.-</ecNumber>
    </submittedName>
</protein>
<accession>A0ABU8YIH3</accession>
<name>A0ABU8YIH3_9CYAN</name>
<dbReference type="InterPro" id="IPR013216">
    <property type="entry name" value="Methyltransf_11"/>
</dbReference>
<dbReference type="InterPro" id="IPR025714">
    <property type="entry name" value="Methyltranfer_dom"/>
</dbReference>
<dbReference type="GO" id="GO:0032259">
    <property type="term" value="P:methylation"/>
    <property type="evidence" value="ECO:0007669"/>
    <property type="project" value="UniProtKB-KW"/>
</dbReference>
<dbReference type="Pfam" id="PF13847">
    <property type="entry name" value="Methyltransf_31"/>
    <property type="match status" value="1"/>
</dbReference>
<keyword evidence="4" id="KW-1185">Reference proteome</keyword>
<dbReference type="Gene3D" id="3.40.50.150">
    <property type="entry name" value="Vaccinia Virus protein VP39"/>
    <property type="match status" value="2"/>
</dbReference>
<reference evidence="3 4" key="1">
    <citation type="journal article" date="2020" name="Harmful Algae">
        <title>Molecular and morphological characterization of a novel dihydroanatoxin-a producing Microcoleus species (cyanobacteria) from the Russian River, California, USA.</title>
        <authorList>
            <person name="Conklin K.Y."/>
            <person name="Stancheva R."/>
            <person name="Otten T.G."/>
            <person name="Fadness R."/>
            <person name="Boyer G.L."/>
            <person name="Read B."/>
            <person name="Zhang X."/>
            <person name="Sheath R.G."/>
        </authorList>
    </citation>
    <scope>NUCLEOTIDE SEQUENCE [LARGE SCALE GENOMIC DNA]</scope>
    <source>
        <strain evidence="3 4">PTRS2</strain>
    </source>
</reference>
<dbReference type="EC" id="2.1.-.-" evidence="3"/>
<dbReference type="PANTHER" id="PTHR43861">
    <property type="entry name" value="TRANS-ACONITATE 2-METHYLTRANSFERASE-RELATED"/>
    <property type="match status" value="1"/>
</dbReference>
<feature type="domain" description="Methyltransferase type 11" evidence="1">
    <location>
        <begin position="381"/>
        <end position="465"/>
    </location>
</feature>
<dbReference type="Proteomes" id="UP001384579">
    <property type="component" value="Unassembled WGS sequence"/>
</dbReference>
<organism evidence="3 4">
    <name type="scientific">Microcoleus anatoxicus PTRS2</name>
    <dbReference type="NCBI Taxonomy" id="2705321"/>
    <lineage>
        <taxon>Bacteria</taxon>
        <taxon>Bacillati</taxon>
        <taxon>Cyanobacteriota</taxon>
        <taxon>Cyanophyceae</taxon>
        <taxon>Oscillatoriophycideae</taxon>
        <taxon>Oscillatoriales</taxon>
        <taxon>Microcoleaceae</taxon>
        <taxon>Microcoleus</taxon>
        <taxon>Microcoleus anatoxicus</taxon>
    </lineage>
</organism>